<keyword evidence="1" id="KW-0472">Membrane</keyword>
<protein>
    <recommendedName>
        <fullName evidence="3">Type II secretion system protein</fullName>
    </recommendedName>
</protein>
<accession>A0A1W1BNT7</accession>
<dbReference type="EMBL" id="FPHC01000037">
    <property type="protein sequence ID" value="SFV55240.1"/>
    <property type="molecule type" value="Genomic_DNA"/>
</dbReference>
<keyword evidence="1" id="KW-0812">Transmembrane</keyword>
<proteinExistence type="predicted"/>
<reference evidence="2" key="1">
    <citation type="submission" date="2016-10" db="EMBL/GenBank/DDBJ databases">
        <authorList>
            <person name="de Groot N.N."/>
        </authorList>
    </citation>
    <scope>NUCLEOTIDE SEQUENCE</scope>
</reference>
<gene>
    <name evidence="2" type="ORF">MNB_SV-6-1906</name>
</gene>
<evidence type="ECO:0000256" key="1">
    <source>
        <dbReference type="SAM" id="Phobius"/>
    </source>
</evidence>
<name>A0A1W1BNT7_9ZZZZ</name>
<keyword evidence="1" id="KW-1133">Transmembrane helix</keyword>
<organism evidence="2">
    <name type="scientific">hydrothermal vent metagenome</name>
    <dbReference type="NCBI Taxonomy" id="652676"/>
    <lineage>
        <taxon>unclassified sequences</taxon>
        <taxon>metagenomes</taxon>
        <taxon>ecological metagenomes</taxon>
    </lineage>
</organism>
<evidence type="ECO:0000313" key="2">
    <source>
        <dbReference type="EMBL" id="SFV55240.1"/>
    </source>
</evidence>
<evidence type="ECO:0008006" key="3">
    <source>
        <dbReference type="Google" id="ProtNLM"/>
    </source>
</evidence>
<dbReference type="AlphaFoldDB" id="A0A1W1BNT7"/>
<feature type="transmembrane region" description="Helical" evidence="1">
    <location>
        <begin position="12"/>
        <end position="30"/>
    </location>
</feature>
<sequence length="156" mass="17574">MRWQKKRDGFSMITAVFVIVLMATVAMFIMNISGKMVKETTAQYQREQSMLLANSYIEYAVMSVMSNEHNTSNCLDNITGKYEGYNIDVNISYIGNDENLGGASSSSCSRILSSSVTTPKSPLNIIVDVFVGYEDYDDINANPQRITYHKRKLIKI</sequence>